<dbReference type="Proteomes" id="UP001476247">
    <property type="component" value="Unassembled WGS sequence"/>
</dbReference>
<comment type="caution">
    <text evidence="3">The sequence shown here is derived from an EMBL/GenBank/DDBJ whole genome shotgun (WGS) entry which is preliminary data.</text>
</comment>
<feature type="compositionally biased region" description="Basic and acidic residues" evidence="2">
    <location>
        <begin position="366"/>
        <end position="376"/>
    </location>
</feature>
<dbReference type="EMBL" id="BAABUJ010000006">
    <property type="protein sequence ID" value="GAA5796395.1"/>
    <property type="molecule type" value="Genomic_DNA"/>
</dbReference>
<name>A0ABP9XNL2_9FUNG</name>
<sequence length="376" mass="42647">MDLEIPNSFDPALKHFLRSLQNDMKTFAGLVTTNENLTAENESLRAQVQKLQLLCENRKNDNISRTRSPNNTLTPVSNTKEKLLGSAASKHAPVNVTPPVAEWTQVVQRKANNRKQKAPLSDRKRLAMTRPFSSAPENKESPSGYEYVYIYRKRAMTRKDIRYRFNILGVTNARVIDLNFPASAVIGILIHKEFKPAFKAILNECKIPTLDEFDPTAGANVADPKYANLEPQTRDKYSASLHHDRCIRTLEFIREYLVPNVARFFVEQKWIDQQVADEIVSRRIPRPIKKRNTVTNTSAANDFINNYFAHQPEPTTTPTGTTIANSIITNTNKFSHYGGGEIDHMDTTEEFAENAYGTDSDEELKEDSSSDEPKIQ</sequence>
<evidence type="ECO:0000256" key="1">
    <source>
        <dbReference type="SAM" id="Coils"/>
    </source>
</evidence>
<keyword evidence="1" id="KW-0175">Coiled coil</keyword>
<evidence type="ECO:0000256" key="2">
    <source>
        <dbReference type="SAM" id="MobiDB-lite"/>
    </source>
</evidence>
<keyword evidence="4" id="KW-1185">Reference proteome</keyword>
<feature type="region of interest" description="Disordered" evidence="2">
    <location>
        <begin position="109"/>
        <end position="139"/>
    </location>
</feature>
<accession>A0ABP9XNL2</accession>
<evidence type="ECO:0000313" key="3">
    <source>
        <dbReference type="EMBL" id="GAA5796395.1"/>
    </source>
</evidence>
<gene>
    <name evidence="3" type="ORF">HPULCUR_001766</name>
</gene>
<organism evidence="3 4">
    <name type="scientific">Helicostylum pulchrum</name>
    <dbReference type="NCBI Taxonomy" id="562976"/>
    <lineage>
        <taxon>Eukaryota</taxon>
        <taxon>Fungi</taxon>
        <taxon>Fungi incertae sedis</taxon>
        <taxon>Mucoromycota</taxon>
        <taxon>Mucoromycotina</taxon>
        <taxon>Mucoromycetes</taxon>
        <taxon>Mucorales</taxon>
        <taxon>Mucorineae</taxon>
        <taxon>Mucoraceae</taxon>
        <taxon>Helicostylum</taxon>
    </lineage>
</organism>
<evidence type="ECO:0000313" key="4">
    <source>
        <dbReference type="Proteomes" id="UP001476247"/>
    </source>
</evidence>
<reference evidence="3 4" key="1">
    <citation type="submission" date="2024-04" db="EMBL/GenBank/DDBJ databases">
        <title>genome sequences of Mucor flavus KT1a and Helicostylum pulchrum KT1b strains isolation_sourced from the surface of a dry-aged beef.</title>
        <authorList>
            <person name="Toyotome T."/>
            <person name="Hosono M."/>
            <person name="Torimaru M."/>
            <person name="Fukuda K."/>
            <person name="Mikami N."/>
        </authorList>
    </citation>
    <scope>NUCLEOTIDE SEQUENCE [LARGE SCALE GENOMIC DNA]</scope>
    <source>
        <strain evidence="3 4">KT1b</strain>
    </source>
</reference>
<feature type="coiled-coil region" evidence="1">
    <location>
        <begin position="34"/>
        <end position="61"/>
    </location>
</feature>
<proteinExistence type="predicted"/>
<feature type="region of interest" description="Disordered" evidence="2">
    <location>
        <begin position="353"/>
        <end position="376"/>
    </location>
</feature>
<protein>
    <submittedName>
        <fullName evidence="3">Uncharacterized protein</fullName>
    </submittedName>
</protein>